<dbReference type="EMBL" id="JABELV010000038">
    <property type="protein sequence ID" value="KAG7562121.1"/>
    <property type="molecule type" value="Genomic_DNA"/>
</dbReference>
<evidence type="ECO:0000313" key="2">
    <source>
        <dbReference type="EMBL" id="KAG7562121.1"/>
    </source>
</evidence>
<comment type="caution">
    <text evidence="2">The sequence shown here is derived from an EMBL/GenBank/DDBJ whole genome shotgun (WGS) entry which is preliminary data.</text>
</comment>
<reference evidence="2" key="1">
    <citation type="submission" date="2020-04" db="EMBL/GenBank/DDBJ databases">
        <title>Analysis of mating type loci in Filobasidium floriforme.</title>
        <authorList>
            <person name="Nowrousian M."/>
        </authorList>
    </citation>
    <scope>NUCLEOTIDE SEQUENCE</scope>
    <source>
        <strain evidence="2">CBS 6242</strain>
    </source>
</reference>
<dbReference type="Proteomes" id="UP000812966">
    <property type="component" value="Unassembled WGS sequence"/>
</dbReference>
<sequence length="314" mass="35822">MAEYPKPGSYWDTPNPYSGSEPDIRSGDGSGILPWDDNALDPGNFGPNAYRMDDWTDERFDWNTGTVFMSGVSDTQSSTEHTVDPSSWLATLNNPLSISTNCVNPATSTASVSPSEGVGILQWKQMDRASQNRLKRLYTQQYVKEGDEDDLKLRRDIWQSLCGKSTEAVMLNKQEVFSRVCNAESLRGKKCDAILVVYSMDAEVEWSCFKCNNREASRKVRWKKRQNKAHSDKDTGGRRVIVDQTRNNADSEDRTGWEVIGWETRDTSTDSKLNYIYSSTCCEALLVRFQHEIEKRYSQKFLSQKEQARSRVRV</sequence>
<protein>
    <submittedName>
        <fullName evidence="2">Uncharacterized protein</fullName>
    </submittedName>
</protein>
<evidence type="ECO:0000256" key="1">
    <source>
        <dbReference type="SAM" id="MobiDB-lite"/>
    </source>
</evidence>
<organism evidence="2 3">
    <name type="scientific">Filobasidium floriforme</name>
    <dbReference type="NCBI Taxonomy" id="5210"/>
    <lineage>
        <taxon>Eukaryota</taxon>
        <taxon>Fungi</taxon>
        <taxon>Dikarya</taxon>
        <taxon>Basidiomycota</taxon>
        <taxon>Agaricomycotina</taxon>
        <taxon>Tremellomycetes</taxon>
        <taxon>Filobasidiales</taxon>
        <taxon>Filobasidiaceae</taxon>
        <taxon>Filobasidium</taxon>
    </lineage>
</organism>
<gene>
    <name evidence="2" type="ORF">FFLO_02403</name>
</gene>
<name>A0A8K0JSU5_9TREE</name>
<accession>A0A8K0JSU5</accession>
<evidence type="ECO:0000313" key="3">
    <source>
        <dbReference type="Proteomes" id="UP000812966"/>
    </source>
</evidence>
<keyword evidence="3" id="KW-1185">Reference proteome</keyword>
<feature type="region of interest" description="Disordered" evidence="1">
    <location>
        <begin position="1"/>
        <end position="40"/>
    </location>
</feature>
<dbReference type="AlphaFoldDB" id="A0A8K0JSU5"/>
<proteinExistence type="predicted"/>